<accession>A0A2P5I687</accession>
<proteinExistence type="predicted"/>
<name>A0A2P5I687_DIAHE</name>
<dbReference type="InParanoid" id="A0A2P5I687"/>
<dbReference type="Proteomes" id="UP000094444">
    <property type="component" value="Unassembled WGS sequence"/>
</dbReference>
<feature type="region of interest" description="Disordered" evidence="1">
    <location>
        <begin position="52"/>
        <end position="77"/>
    </location>
</feature>
<evidence type="ECO:0000313" key="2">
    <source>
        <dbReference type="EMBL" id="POS78023.1"/>
    </source>
</evidence>
<keyword evidence="3" id="KW-1185">Reference proteome</keyword>
<dbReference type="AlphaFoldDB" id="A0A2P5I687"/>
<organism evidence="2 3">
    <name type="scientific">Diaporthe helianthi</name>
    <dbReference type="NCBI Taxonomy" id="158607"/>
    <lineage>
        <taxon>Eukaryota</taxon>
        <taxon>Fungi</taxon>
        <taxon>Dikarya</taxon>
        <taxon>Ascomycota</taxon>
        <taxon>Pezizomycotina</taxon>
        <taxon>Sordariomycetes</taxon>
        <taxon>Sordariomycetidae</taxon>
        <taxon>Diaporthales</taxon>
        <taxon>Diaporthaceae</taxon>
        <taxon>Diaporthe</taxon>
    </lineage>
</organism>
<reference evidence="2" key="1">
    <citation type="submission" date="2017-09" db="EMBL/GenBank/DDBJ databases">
        <title>Polyketide synthases of a Diaporthe helianthi virulent isolate.</title>
        <authorList>
            <person name="Baroncelli R."/>
        </authorList>
    </citation>
    <scope>NUCLEOTIDE SEQUENCE [LARGE SCALE GENOMIC DNA]</scope>
    <source>
        <strain evidence="2">7/96</strain>
    </source>
</reference>
<dbReference type="EMBL" id="MAVT02000220">
    <property type="protein sequence ID" value="POS78023.1"/>
    <property type="molecule type" value="Genomic_DNA"/>
</dbReference>
<evidence type="ECO:0000313" key="3">
    <source>
        <dbReference type="Proteomes" id="UP000094444"/>
    </source>
</evidence>
<sequence length="77" mass="8538">MLSIPFDPFTSHHTRLTDCMPHLPVPRYHHLDSKPASPVCHFLSAPLPNHSHCSRLRQPSPESLSSPQPAPAKLLTA</sequence>
<evidence type="ECO:0000256" key="1">
    <source>
        <dbReference type="SAM" id="MobiDB-lite"/>
    </source>
</evidence>
<protein>
    <submittedName>
        <fullName evidence="2">Uncharacterized protein</fullName>
    </submittedName>
</protein>
<feature type="compositionally biased region" description="Low complexity" evidence="1">
    <location>
        <begin position="56"/>
        <end position="67"/>
    </location>
</feature>
<comment type="caution">
    <text evidence="2">The sequence shown here is derived from an EMBL/GenBank/DDBJ whole genome shotgun (WGS) entry which is preliminary data.</text>
</comment>
<gene>
    <name evidence="2" type="ORF">DHEL01_v203593</name>
</gene>